<evidence type="ECO:0008006" key="4">
    <source>
        <dbReference type="Google" id="ProtNLM"/>
    </source>
</evidence>
<name>K2PN01_9FLAO</name>
<proteinExistence type="predicted"/>
<reference evidence="2 3" key="1">
    <citation type="journal article" date="2012" name="J. Bacteriol.">
        <title>Genome Sequence of Galbibacter marinum Type Strain ck-I2-15.</title>
        <authorList>
            <person name="Lai Q."/>
            <person name="Li C."/>
            <person name="Shao Z."/>
        </authorList>
    </citation>
    <scope>NUCLEOTIDE SEQUENCE [LARGE SCALE GENOMIC DNA]</scope>
    <source>
        <strain evidence="3">ck-I2-15</strain>
    </source>
</reference>
<keyword evidence="3" id="KW-1185">Reference proteome</keyword>
<gene>
    <name evidence="2" type="ORF">I215_15285</name>
</gene>
<dbReference type="Proteomes" id="UP000007364">
    <property type="component" value="Unassembled WGS sequence"/>
</dbReference>
<dbReference type="AlphaFoldDB" id="K2PN01"/>
<dbReference type="EMBL" id="AMSG01000043">
    <property type="protein sequence ID" value="EKF53890.1"/>
    <property type="molecule type" value="Genomic_DNA"/>
</dbReference>
<evidence type="ECO:0000313" key="2">
    <source>
        <dbReference type="EMBL" id="EKF53890.1"/>
    </source>
</evidence>
<dbReference type="STRING" id="555500.I215_15285"/>
<keyword evidence="1" id="KW-0812">Transmembrane</keyword>
<protein>
    <recommendedName>
        <fullName evidence="4">Uroporphyrinogen decarboxylase</fullName>
    </recommendedName>
</protein>
<evidence type="ECO:0000256" key="1">
    <source>
        <dbReference type="SAM" id="Phobius"/>
    </source>
</evidence>
<organism evidence="2 3">
    <name type="scientific">Galbibacter marinus</name>
    <dbReference type="NCBI Taxonomy" id="555500"/>
    <lineage>
        <taxon>Bacteria</taxon>
        <taxon>Pseudomonadati</taxon>
        <taxon>Bacteroidota</taxon>
        <taxon>Flavobacteriia</taxon>
        <taxon>Flavobacteriales</taxon>
        <taxon>Flavobacteriaceae</taxon>
        <taxon>Galbibacter</taxon>
    </lineage>
</organism>
<keyword evidence="1" id="KW-1133">Transmembrane helix</keyword>
<keyword evidence="1" id="KW-0472">Membrane</keyword>
<evidence type="ECO:0000313" key="3">
    <source>
        <dbReference type="Proteomes" id="UP000007364"/>
    </source>
</evidence>
<comment type="caution">
    <text evidence="2">The sequence shown here is derived from an EMBL/GenBank/DDBJ whole genome shotgun (WGS) entry which is preliminary data.</text>
</comment>
<dbReference type="eggNOG" id="ENOG5032YVH">
    <property type="taxonomic scope" value="Bacteria"/>
</dbReference>
<accession>K2PN01</accession>
<feature type="transmembrane region" description="Helical" evidence="1">
    <location>
        <begin position="12"/>
        <end position="29"/>
    </location>
</feature>
<dbReference type="OrthoDB" id="677174at2"/>
<sequence>MEFLSTSPVELIGYAASLGVLLSFFMKNIRALRIVNSIGCALFVLYGILLPTIPVALTNGAIIAVNMYYLWSKTK</sequence>
<feature type="transmembrane region" description="Helical" evidence="1">
    <location>
        <begin position="41"/>
        <end position="71"/>
    </location>
</feature>
<dbReference type="RefSeq" id="WP_008992879.1">
    <property type="nucleotide sequence ID" value="NZ_AMSG01000043.1"/>
</dbReference>